<keyword evidence="10" id="KW-1043">Host membrane</keyword>
<keyword evidence="10" id="KW-0472">Membrane</keyword>
<keyword evidence="5" id="KW-0945">Host-virus interaction</keyword>
<dbReference type="Gene3D" id="4.10.60.10">
    <property type="entry name" value="Zinc finger, CCHC-type"/>
    <property type="match status" value="1"/>
</dbReference>
<dbReference type="GO" id="GO:0005198">
    <property type="term" value="F:structural molecule activity"/>
    <property type="evidence" value="ECO:0007669"/>
    <property type="project" value="InterPro"/>
</dbReference>
<dbReference type="GO" id="GO:0016032">
    <property type="term" value="P:viral process"/>
    <property type="evidence" value="ECO:0007669"/>
    <property type="project" value="InterPro"/>
</dbReference>
<keyword evidence="6" id="KW-1188">Viral release from host cell</keyword>
<accession>A0A286ZR86</accession>
<dbReference type="GO" id="GO:0003676">
    <property type="term" value="F:nucleic acid binding"/>
    <property type="evidence" value="ECO:0007669"/>
    <property type="project" value="InterPro"/>
</dbReference>
<evidence type="ECO:0000256" key="12">
    <source>
        <dbReference type="SAM" id="MobiDB-lite"/>
    </source>
</evidence>
<dbReference type="SUPFAM" id="SSF47943">
    <property type="entry name" value="Retrovirus capsid protein, N-terminal core domain"/>
    <property type="match status" value="1"/>
</dbReference>
<reference evidence="14" key="1">
    <citation type="journal article" date="2019" name="PeerJ">
        <title>Genes of the pig, Sus scrofa, reconstructed with EvidentialGene.</title>
        <authorList>
            <person name="Gilbert D.G."/>
        </authorList>
    </citation>
    <scope>NUCLEOTIDE SEQUENCE</scope>
</reference>
<feature type="region of interest" description="Disordered" evidence="12">
    <location>
        <begin position="447"/>
        <end position="468"/>
    </location>
</feature>
<sequence length="499" mass="55170">MGQNQSQETKHYIQLLKCVLKWSGAQVTGSEIEELLEAVVKYNPWFPGEGTVDPECWDLVGKNLRHAHRSGASLSVSVFSTWELVRRVLEPLREHKEKPMASAPPQADPFLDESLNRPLAVAAALTPLQSALKSASLEDRTFLACPIPIVPNPQVPGQNIHAQNTFDFKDLKALRESVIQNGVTAPFTMRLVESVGTLQLPPWDWHMIAKATLDGIDYLIWKSSLSDFCREQACLNKRDHVPITFEMLVGTGPFLDVTKQLAYDPLAYEQLSLAAQRAWKTIPGTGKPQGSFTRCLQGPTEPYSQFVDRLTQAVHRQVAHSQVADILIKLLAYENANKDCRRAMAPVRNSGDLFDYIKACQDVGSVGHTQELLAAALKRALGRSGKTCFNCGKVGHFQRECRAPPKEKAPSATGSSPGPSQNPGLCPRCQKGNHWANQCRSKFHRNGTPLTTLVSGNGNQGQPRPRPTMWAFVAPTEKASDPSQGLPKRWTCRAPQQLF</sequence>
<name>A0A286ZR86_PIG</name>
<dbReference type="Pfam" id="PF19317">
    <property type="entry name" value="Gag_p24_C"/>
    <property type="match status" value="1"/>
</dbReference>
<dbReference type="InterPro" id="IPR036875">
    <property type="entry name" value="Znf_CCHC_sf"/>
</dbReference>
<dbReference type="PANTHER" id="PTHR40389">
    <property type="entry name" value="ENDOGENOUS RETROVIRUS GROUP K MEMBER 24 GAG POLYPROTEIN-RELATED"/>
    <property type="match status" value="1"/>
</dbReference>
<dbReference type="InterPro" id="IPR008919">
    <property type="entry name" value="Retrov_capsid_N"/>
</dbReference>
<keyword evidence="4" id="KW-0597">Phosphoprotein</keyword>
<feature type="compositionally biased region" description="Low complexity" evidence="12">
    <location>
        <begin position="410"/>
        <end position="419"/>
    </location>
</feature>
<dbReference type="Pfam" id="PF14787">
    <property type="entry name" value="zf-CCHC_5"/>
    <property type="match status" value="1"/>
</dbReference>
<keyword evidence="7" id="KW-0479">Metal-binding</keyword>
<dbReference type="OMA" id="LLQWQMW"/>
<dbReference type="Pfam" id="PF00098">
    <property type="entry name" value="zf-CCHC"/>
    <property type="match status" value="1"/>
</dbReference>
<dbReference type="SUPFAM" id="SSF57756">
    <property type="entry name" value="Retrovirus zinc finger-like domains"/>
    <property type="match status" value="2"/>
</dbReference>
<dbReference type="InterPro" id="IPR001878">
    <property type="entry name" value="Znf_CCHC"/>
</dbReference>
<dbReference type="SMART" id="SM00343">
    <property type="entry name" value="ZnF_C2HC"/>
    <property type="match status" value="2"/>
</dbReference>
<dbReference type="InterPro" id="IPR045345">
    <property type="entry name" value="Gag_p24_C"/>
</dbReference>
<evidence type="ECO:0000256" key="7">
    <source>
        <dbReference type="ARBA" id="ARBA00022723"/>
    </source>
</evidence>
<evidence type="ECO:0000256" key="9">
    <source>
        <dbReference type="ARBA" id="ARBA00022833"/>
    </source>
</evidence>
<keyword evidence="3" id="KW-1032">Host cell membrane</keyword>
<feature type="region of interest" description="Disordered" evidence="12">
    <location>
        <begin position="400"/>
        <end position="427"/>
    </location>
</feature>
<dbReference type="InterPro" id="IPR010999">
    <property type="entry name" value="Retrovr_matrix"/>
</dbReference>
<evidence type="ECO:0000256" key="3">
    <source>
        <dbReference type="ARBA" id="ARBA00022511"/>
    </source>
</evidence>
<keyword evidence="2" id="KW-1187">Viral budding via the host ESCRT complexes</keyword>
<evidence type="ECO:0000256" key="4">
    <source>
        <dbReference type="ARBA" id="ARBA00022553"/>
    </source>
</evidence>
<dbReference type="Pfam" id="PF00607">
    <property type="entry name" value="Gag_p24"/>
    <property type="match status" value="1"/>
</dbReference>
<dbReference type="PANTHER" id="PTHR40389:SF4">
    <property type="match status" value="1"/>
</dbReference>
<evidence type="ECO:0000256" key="1">
    <source>
        <dbReference type="ARBA" id="ARBA00019628"/>
    </source>
</evidence>
<dbReference type="PROSITE" id="PS50158">
    <property type="entry name" value="ZF_CCHC"/>
    <property type="match status" value="1"/>
</dbReference>
<organism evidence="14">
    <name type="scientific">Sus scrofa</name>
    <name type="common">Pig</name>
    <dbReference type="NCBI Taxonomy" id="9823"/>
    <lineage>
        <taxon>Eukaryota</taxon>
        <taxon>Metazoa</taxon>
        <taxon>Chordata</taxon>
        <taxon>Craniata</taxon>
        <taxon>Vertebrata</taxon>
        <taxon>Euteleostomi</taxon>
        <taxon>Mammalia</taxon>
        <taxon>Eutheria</taxon>
        <taxon>Laurasiatheria</taxon>
        <taxon>Artiodactyla</taxon>
        <taxon>Suina</taxon>
        <taxon>Suidae</taxon>
        <taxon>Sus</taxon>
    </lineage>
</organism>
<evidence type="ECO:0000256" key="10">
    <source>
        <dbReference type="ARBA" id="ARBA00022870"/>
    </source>
</evidence>
<dbReference type="Gene3D" id="1.10.150.490">
    <property type="entry name" value="Retroviral GAG p10 protein"/>
    <property type="match status" value="1"/>
</dbReference>
<evidence type="ECO:0000259" key="13">
    <source>
        <dbReference type="PROSITE" id="PS50158"/>
    </source>
</evidence>
<keyword evidence="8 11" id="KW-0863">Zinc-finger</keyword>
<dbReference type="AlphaFoldDB" id="A0A286ZR86"/>
<proteinExistence type="predicted"/>
<dbReference type="InterPro" id="IPR038124">
    <property type="entry name" value="B_retro_matrix_sf"/>
</dbReference>
<keyword evidence="6" id="KW-1198">Viral budding</keyword>
<feature type="compositionally biased region" description="Basic and acidic residues" evidence="12">
    <location>
        <begin position="400"/>
        <end position="409"/>
    </location>
</feature>
<evidence type="ECO:0000256" key="11">
    <source>
        <dbReference type="PROSITE-ProRule" id="PRU00047"/>
    </source>
</evidence>
<evidence type="ECO:0000256" key="8">
    <source>
        <dbReference type="ARBA" id="ARBA00022771"/>
    </source>
</evidence>
<evidence type="ECO:0000256" key="6">
    <source>
        <dbReference type="ARBA" id="ARBA00022637"/>
    </source>
</evidence>
<protein>
    <recommendedName>
        <fullName evidence="1">Gag polyprotein</fullName>
    </recommendedName>
</protein>
<dbReference type="Gene3D" id="1.10.1200.30">
    <property type="match status" value="1"/>
</dbReference>
<dbReference type="SUPFAM" id="SSF47353">
    <property type="entry name" value="Retrovirus capsid dimerization domain-like"/>
    <property type="match status" value="1"/>
</dbReference>
<evidence type="ECO:0000313" key="14">
    <source>
        <dbReference type="EMBL" id="HDB27051.1"/>
    </source>
</evidence>
<dbReference type="Gene3D" id="1.10.375.10">
    <property type="entry name" value="Human Immunodeficiency Virus Type 1 Capsid Protein"/>
    <property type="match status" value="1"/>
</dbReference>
<dbReference type="InterPro" id="IPR008916">
    <property type="entry name" value="Retrov_capsid_C"/>
</dbReference>
<feature type="domain" description="CCHC-type" evidence="13">
    <location>
        <begin position="388"/>
        <end position="402"/>
    </location>
</feature>
<dbReference type="Pfam" id="PF02337">
    <property type="entry name" value="Gag_p10"/>
    <property type="match status" value="1"/>
</dbReference>
<evidence type="ECO:0000256" key="2">
    <source>
        <dbReference type="ARBA" id="ARBA00022462"/>
    </source>
</evidence>
<dbReference type="InterPro" id="IPR050195">
    <property type="entry name" value="Primate_lentivir_Gag_pol-like"/>
</dbReference>
<dbReference type="InterPro" id="IPR003322">
    <property type="entry name" value="B_retro_matrix"/>
</dbReference>
<dbReference type="EMBL" id="DQIR01171574">
    <property type="protein sequence ID" value="HDB27051.1"/>
    <property type="molecule type" value="Transcribed_RNA"/>
</dbReference>
<dbReference type="SUPFAM" id="SSF47836">
    <property type="entry name" value="Retroviral matrix proteins"/>
    <property type="match status" value="1"/>
</dbReference>
<evidence type="ECO:0000256" key="5">
    <source>
        <dbReference type="ARBA" id="ARBA00022581"/>
    </source>
</evidence>
<feature type="compositionally biased region" description="Polar residues" evidence="12">
    <location>
        <begin position="448"/>
        <end position="462"/>
    </location>
</feature>
<keyword evidence="9" id="KW-0862">Zinc</keyword>
<dbReference type="GO" id="GO:0008270">
    <property type="term" value="F:zinc ion binding"/>
    <property type="evidence" value="ECO:0007669"/>
    <property type="project" value="UniProtKB-KW"/>
</dbReference>